<feature type="transmembrane region" description="Helical" evidence="1">
    <location>
        <begin position="40"/>
        <end position="57"/>
    </location>
</feature>
<evidence type="ECO:0000256" key="1">
    <source>
        <dbReference type="SAM" id="Phobius"/>
    </source>
</evidence>
<reference evidence="2" key="2">
    <citation type="submission" date="2020-09" db="EMBL/GenBank/DDBJ databases">
        <authorList>
            <person name="Sun Q."/>
            <person name="Kim S."/>
        </authorList>
    </citation>
    <scope>NUCLEOTIDE SEQUENCE</scope>
    <source>
        <strain evidence="2">KCTC 42590</strain>
    </source>
</reference>
<proteinExistence type="predicted"/>
<sequence length="66" mass="7262">MIDTASDAANAALLKATLALDRIARHEETCGRRWAMVMKLMWVLVMKMAVLLGVLLADKVGVLHDI</sequence>
<keyword evidence="1" id="KW-0812">Transmembrane</keyword>
<comment type="caution">
    <text evidence="2">The sequence shown here is derived from an EMBL/GenBank/DDBJ whole genome shotgun (WGS) entry which is preliminary data.</text>
</comment>
<protein>
    <submittedName>
        <fullName evidence="2">Uncharacterized protein</fullName>
    </submittedName>
</protein>
<reference evidence="2" key="1">
    <citation type="journal article" date="2014" name="Int. J. Syst. Evol. Microbiol.">
        <title>Complete genome sequence of Corynebacterium casei LMG S-19264T (=DSM 44701T), isolated from a smear-ripened cheese.</title>
        <authorList>
            <consortium name="US DOE Joint Genome Institute (JGI-PGF)"/>
            <person name="Walter F."/>
            <person name="Albersmeier A."/>
            <person name="Kalinowski J."/>
            <person name="Ruckert C."/>
        </authorList>
    </citation>
    <scope>NUCLEOTIDE SEQUENCE</scope>
    <source>
        <strain evidence="2">KCTC 42590</strain>
    </source>
</reference>
<organism evidence="2 3">
    <name type="scientific">Kordiimonas sediminis</name>
    <dbReference type="NCBI Taxonomy" id="1735581"/>
    <lineage>
        <taxon>Bacteria</taxon>
        <taxon>Pseudomonadati</taxon>
        <taxon>Pseudomonadota</taxon>
        <taxon>Alphaproteobacteria</taxon>
        <taxon>Kordiimonadales</taxon>
        <taxon>Kordiimonadaceae</taxon>
        <taxon>Kordiimonas</taxon>
    </lineage>
</organism>
<dbReference type="AlphaFoldDB" id="A0A919AQ91"/>
<name>A0A919AQ91_9PROT</name>
<accession>A0A919AQ91</accession>
<dbReference type="Proteomes" id="UP000630923">
    <property type="component" value="Unassembled WGS sequence"/>
</dbReference>
<keyword evidence="1" id="KW-1133">Transmembrane helix</keyword>
<dbReference type="EMBL" id="BNCI01000001">
    <property type="protein sequence ID" value="GHF18286.1"/>
    <property type="molecule type" value="Genomic_DNA"/>
</dbReference>
<dbReference type="RefSeq" id="WP_191250627.1">
    <property type="nucleotide sequence ID" value="NZ_BNCI01000001.1"/>
</dbReference>
<evidence type="ECO:0000313" key="2">
    <source>
        <dbReference type="EMBL" id="GHF18286.1"/>
    </source>
</evidence>
<gene>
    <name evidence="2" type="ORF">GCM10017044_11000</name>
</gene>
<keyword evidence="1" id="KW-0472">Membrane</keyword>
<keyword evidence="3" id="KW-1185">Reference proteome</keyword>
<evidence type="ECO:0000313" key="3">
    <source>
        <dbReference type="Proteomes" id="UP000630923"/>
    </source>
</evidence>